<sequence length="142" mass="15519">TDYTMDGGMGPAVGAMFSDTFDHNKFGILIDGDYTDYHTLLHHQDVVGWKGIAAGGFACSDLAANYTTAFGSTGCASVGPGASGDANVPVWYPQEMNMWLERVNTRSKDGRIALQWHPTKSVMVTLDDNYSSWNQSNTEWAR</sequence>
<protein>
    <submittedName>
        <fullName evidence="1">Uncharacterized protein</fullName>
    </submittedName>
</protein>
<organism evidence="1">
    <name type="scientific">mine drainage metagenome</name>
    <dbReference type="NCBI Taxonomy" id="410659"/>
    <lineage>
        <taxon>unclassified sequences</taxon>
        <taxon>metagenomes</taxon>
        <taxon>ecological metagenomes</taxon>
    </lineage>
</organism>
<dbReference type="AlphaFoldDB" id="T0YFK7"/>
<dbReference type="EMBL" id="AUZZ01009211">
    <property type="protein sequence ID" value="EQD34186.1"/>
    <property type="molecule type" value="Genomic_DNA"/>
</dbReference>
<reference evidence="1" key="2">
    <citation type="journal article" date="2014" name="ISME J.">
        <title>Microbial stratification in low pH oxic and suboxic macroscopic growths along an acid mine drainage.</title>
        <authorList>
            <person name="Mendez-Garcia C."/>
            <person name="Mesa V."/>
            <person name="Sprenger R.R."/>
            <person name="Richter M."/>
            <person name="Diez M.S."/>
            <person name="Solano J."/>
            <person name="Bargiela R."/>
            <person name="Golyshina O.V."/>
            <person name="Manteca A."/>
            <person name="Ramos J.L."/>
            <person name="Gallego J.R."/>
            <person name="Llorente I."/>
            <person name="Martins Dos Santos V.A."/>
            <person name="Jensen O.N."/>
            <person name="Pelaez A.I."/>
            <person name="Sanchez J."/>
            <person name="Ferrer M."/>
        </authorList>
    </citation>
    <scope>NUCLEOTIDE SEQUENCE</scope>
</reference>
<name>T0YFK7_9ZZZZ</name>
<comment type="caution">
    <text evidence="1">The sequence shown here is derived from an EMBL/GenBank/DDBJ whole genome shotgun (WGS) entry which is preliminary data.</text>
</comment>
<feature type="non-terminal residue" evidence="1">
    <location>
        <position position="142"/>
    </location>
</feature>
<gene>
    <name evidence="1" type="ORF">B2A_12770</name>
</gene>
<accession>T0YFK7</accession>
<reference evidence="1" key="1">
    <citation type="submission" date="2013-08" db="EMBL/GenBank/DDBJ databases">
        <authorList>
            <person name="Mendez C."/>
            <person name="Richter M."/>
            <person name="Ferrer M."/>
            <person name="Sanchez J."/>
        </authorList>
    </citation>
    <scope>NUCLEOTIDE SEQUENCE</scope>
</reference>
<proteinExistence type="predicted"/>
<evidence type="ECO:0000313" key="1">
    <source>
        <dbReference type="EMBL" id="EQD34186.1"/>
    </source>
</evidence>
<feature type="non-terminal residue" evidence="1">
    <location>
        <position position="1"/>
    </location>
</feature>